<keyword evidence="2" id="KW-0378">Hydrolase</keyword>
<dbReference type="Gene3D" id="3.40.50.1820">
    <property type="entry name" value="alpha/beta hydrolase"/>
    <property type="match status" value="1"/>
</dbReference>
<sequence length="209" mass="22400">MPRPSKLFFLPGALGRTEFWHPAAGLLTHPAQHIHMTWPGFSGIPRDPNVQGIDDLVSKVLAAIDQPSALIAQSMGGVVAMLAALRKPELVTHLVLSVTSGGMDLAAQGAEDWRPAIRAAHPGLPDWFTSYHEDLTPRLPALRIPTLLLWGDADPVSPVKVGQRLAALLPQAELHVIPDGDHNLGSTFASVVAPLIDRHLSSYARDTPG</sequence>
<name>A0ABW0L9X9_9BURK</name>
<evidence type="ECO:0000313" key="2">
    <source>
        <dbReference type="EMBL" id="MFC5462450.1"/>
    </source>
</evidence>
<gene>
    <name evidence="2" type="ORF">ACFPN5_21815</name>
</gene>
<proteinExistence type="predicted"/>
<accession>A0ABW0L9X9</accession>
<reference evidence="3" key="1">
    <citation type="journal article" date="2019" name="Int. J. Syst. Evol. Microbiol.">
        <title>The Global Catalogue of Microorganisms (GCM) 10K type strain sequencing project: providing services to taxonomists for standard genome sequencing and annotation.</title>
        <authorList>
            <consortium name="The Broad Institute Genomics Platform"/>
            <consortium name="The Broad Institute Genome Sequencing Center for Infectious Disease"/>
            <person name="Wu L."/>
            <person name="Ma J."/>
        </authorList>
    </citation>
    <scope>NUCLEOTIDE SEQUENCE [LARGE SCALE GENOMIC DNA]</scope>
    <source>
        <strain evidence="3">KACC 12649</strain>
    </source>
</reference>
<evidence type="ECO:0000259" key="1">
    <source>
        <dbReference type="Pfam" id="PF00561"/>
    </source>
</evidence>
<dbReference type="PANTHER" id="PTHR43689:SF8">
    <property type="entry name" value="ALPHA_BETA-HYDROLASES SUPERFAMILY PROTEIN"/>
    <property type="match status" value="1"/>
</dbReference>
<dbReference type="GO" id="GO:0016787">
    <property type="term" value="F:hydrolase activity"/>
    <property type="evidence" value="ECO:0007669"/>
    <property type="project" value="UniProtKB-KW"/>
</dbReference>
<feature type="domain" description="AB hydrolase-1" evidence="1">
    <location>
        <begin position="112"/>
        <end position="184"/>
    </location>
</feature>
<dbReference type="InterPro" id="IPR000073">
    <property type="entry name" value="AB_hydrolase_1"/>
</dbReference>
<protein>
    <submittedName>
        <fullName evidence="2">Alpha/beta fold hydrolase</fullName>
    </submittedName>
</protein>
<evidence type="ECO:0000313" key="3">
    <source>
        <dbReference type="Proteomes" id="UP001596050"/>
    </source>
</evidence>
<comment type="caution">
    <text evidence="2">The sequence shown here is derived from an EMBL/GenBank/DDBJ whole genome shotgun (WGS) entry which is preliminary data.</text>
</comment>
<dbReference type="PANTHER" id="PTHR43689">
    <property type="entry name" value="HYDROLASE"/>
    <property type="match status" value="1"/>
</dbReference>
<keyword evidence="3" id="KW-1185">Reference proteome</keyword>
<dbReference type="RefSeq" id="WP_379786101.1">
    <property type="nucleotide sequence ID" value="NZ_JBHSMU010000016.1"/>
</dbReference>
<organism evidence="2 3">
    <name type="scientific">Massilia niabensis</name>
    <dbReference type="NCBI Taxonomy" id="544910"/>
    <lineage>
        <taxon>Bacteria</taxon>
        <taxon>Pseudomonadati</taxon>
        <taxon>Pseudomonadota</taxon>
        <taxon>Betaproteobacteria</taxon>
        <taxon>Burkholderiales</taxon>
        <taxon>Oxalobacteraceae</taxon>
        <taxon>Telluria group</taxon>
        <taxon>Massilia</taxon>
    </lineage>
</organism>
<dbReference type="Pfam" id="PF00561">
    <property type="entry name" value="Abhydrolase_1"/>
    <property type="match status" value="1"/>
</dbReference>
<dbReference type="SUPFAM" id="SSF53474">
    <property type="entry name" value="alpha/beta-Hydrolases"/>
    <property type="match status" value="1"/>
</dbReference>
<dbReference type="Proteomes" id="UP001596050">
    <property type="component" value="Unassembled WGS sequence"/>
</dbReference>
<dbReference type="EMBL" id="JBHSMU010000016">
    <property type="protein sequence ID" value="MFC5462450.1"/>
    <property type="molecule type" value="Genomic_DNA"/>
</dbReference>
<dbReference type="InterPro" id="IPR029058">
    <property type="entry name" value="AB_hydrolase_fold"/>
</dbReference>